<sequence length="79" mass="8993">MAMGSFSSGYAGLTSTICHRKSCPAKISCSDTYTLPSTSLTGKTLLSFCFFSVRYYQQKHRKRSNFFCLIRCLKRQKCI</sequence>
<dbReference type="EMBL" id="JH598094">
    <property type="status" value="NOT_ANNOTATED_CDS"/>
    <property type="molecule type" value="Genomic_DNA"/>
</dbReference>
<dbReference type="Proteomes" id="UP000011713">
    <property type="component" value="Unassembled WGS sequence"/>
</dbReference>
<organism evidence="1 2">
    <name type="scientific">Hyaloperonospora arabidopsidis (strain Emoy2)</name>
    <name type="common">Downy mildew agent</name>
    <name type="synonym">Peronospora arabidopsidis</name>
    <dbReference type="NCBI Taxonomy" id="559515"/>
    <lineage>
        <taxon>Eukaryota</taxon>
        <taxon>Sar</taxon>
        <taxon>Stramenopiles</taxon>
        <taxon>Oomycota</taxon>
        <taxon>Peronosporomycetes</taxon>
        <taxon>Peronosporales</taxon>
        <taxon>Peronosporaceae</taxon>
        <taxon>Hyaloperonospora</taxon>
    </lineage>
</organism>
<proteinExistence type="predicted"/>
<dbReference type="InParanoid" id="M4B2N7"/>
<dbReference type="AlphaFoldDB" id="M4B2N7"/>
<dbReference type="VEuPathDB" id="FungiDB:HpaG800535"/>
<name>M4B2N7_HYAAE</name>
<evidence type="ECO:0000313" key="2">
    <source>
        <dbReference type="Proteomes" id="UP000011713"/>
    </source>
</evidence>
<dbReference type="HOGENOM" id="CLU_2611141_0_0_1"/>
<dbReference type="EnsemblProtists" id="HpaT800535">
    <property type="protein sequence ID" value="HpaP800535"/>
    <property type="gene ID" value="HpaG800535"/>
</dbReference>
<protein>
    <submittedName>
        <fullName evidence="1">Uncharacterized protein</fullName>
    </submittedName>
</protein>
<reference evidence="2" key="1">
    <citation type="journal article" date="2010" name="Science">
        <title>Signatures of adaptation to obligate biotrophy in the Hyaloperonospora arabidopsidis genome.</title>
        <authorList>
            <person name="Baxter L."/>
            <person name="Tripathy S."/>
            <person name="Ishaque N."/>
            <person name="Boot N."/>
            <person name="Cabral A."/>
            <person name="Kemen E."/>
            <person name="Thines M."/>
            <person name="Ah-Fong A."/>
            <person name="Anderson R."/>
            <person name="Badejoko W."/>
            <person name="Bittner-Eddy P."/>
            <person name="Boore J.L."/>
            <person name="Chibucos M.C."/>
            <person name="Coates M."/>
            <person name="Dehal P."/>
            <person name="Delehaunty K."/>
            <person name="Dong S."/>
            <person name="Downton P."/>
            <person name="Dumas B."/>
            <person name="Fabro G."/>
            <person name="Fronick C."/>
            <person name="Fuerstenberg S.I."/>
            <person name="Fulton L."/>
            <person name="Gaulin E."/>
            <person name="Govers F."/>
            <person name="Hughes L."/>
            <person name="Humphray S."/>
            <person name="Jiang R.H."/>
            <person name="Judelson H."/>
            <person name="Kamoun S."/>
            <person name="Kyung K."/>
            <person name="Meijer H."/>
            <person name="Minx P."/>
            <person name="Morris P."/>
            <person name="Nelson J."/>
            <person name="Phuntumart V."/>
            <person name="Qutob D."/>
            <person name="Rehmany A."/>
            <person name="Rougon-Cardoso A."/>
            <person name="Ryden P."/>
            <person name="Torto-Alalibo T."/>
            <person name="Studholme D."/>
            <person name="Wang Y."/>
            <person name="Win J."/>
            <person name="Wood J."/>
            <person name="Clifton S.W."/>
            <person name="Rogers J."/>
            <person name="Van den Ackerveken G."/>
            <person name="Jones J.D."/>
            <person name="McDowell J.M."/>
            <person name="Beynon J."/>
            <person name="Tyler B.M."/>
        </authorList>
    </citation>
    <scope>NUCLEOTIDE SEQUENCE [LARGE SCALE GENOMIC DNA]</scope>
    <source>
        <strain evidence="2">Emoy2</strain>
    </source>
</reference>
<keyword evidence="2" id="KW-1185">Reference proteome</keyword>
<evidence type="ECO:0000313" key="1">
    <source>
        <dbReference type="EnsemblProtists" id="HpaP800535"/>
    </source>
</evidence>
<reference evidence="1" key="2">
    <citation type="submission" date="2015-06" db="UniProtKB">
        <authorList>
            <consortium name="EnsemblProtists"/>
        </authorList>
    </citation>
    <scope>IDENTIFICATION</scope>
    <source>
        <strain evidence="1">Emoy2</strain>
    </source>
</reference>
<accession>M4B2N7</accession>